<dbReference type="EMBL" id="LR797118">
    <property type="protein sequence ID" value="CAB4188038.1"/>
    <property type="molecule type" value="Genomic_DNA"/>
</dbReference>
<evidence type="ECO:0000313" key="2">
    <source>
        <dbReference type="EMBL" id="CAB4188038.1"/>
    </source>
</evidence>
<dbReference type="EMBL" id="LR797324">
    <property type="protein sequence ID" value="CAB4202409.1"/>
    <property type="molecule type" value="Genomic_DNA"/>
</dbReference>
<organism evidence="2">
    <name type="scientific">uncultured Caudovirales phage</name>
    <dbReference type="NCBI Taxonomy" id="2100421"/>
    <lineage>
        <taxon>Viruses</taxon>
        <taxon>Duplodnaviria</taxon>
        <taxon>Heunggongvirae</taxon>
        <taxon>Uroviricota</taxon>
        <taxon>Caudoviricetes</taxon>
        <taxon>Peduoviridae</taxon>
        <taxon>Maltschvirus</taxon>
        <taxon>Maltschvirus maltsch</taxon>
    </lineage>
</organism>
<proteinExistence type="predicted"/>
<reference evidence="2" key="1">
    <citation type="submission" date="2020-05" db="EMBL/GenBank/DDBJ databases">
        <authorList>
            <person name="Chiriac C."/>
            <person name="Salcher M."/>
            <person name="Ghai R."/>
            <person name="Kavagutti S V."/>
        </authorList>
    </citation>
    <scope>NUCLEOTIDE SEQUENCE</scope>
</reference>
<dbReference type="EMBL" id="LR797050">
    <property type="protein sequence ID" value="CAB4183994.1"/>
    <property type="molecule type" value="Genomic_DNA"/>
</dbReference>
<accession>A0A6J5R3A0</accession>
<evidence type="ECO:0000313" key="1">
    <source>
        <dbReference type="EMBL" id="CAB4183994.1"/>
    </source>
</evidence>
<evidence type="ECO:0000313" key="4">
    <source>
        <dbReference type="EMBL" id="CAB4214832.1"/>
    </source>
</evidence>
<protein>
    <submittedName>
        <fullName evidence="2">Uncharacterized protein</fullName>
    </submittedName>
</protein>
<gene>
    <name evidence="1" type="ORF">UFOVP1107_41</name>
    <name evidence="2" type="ORF">UFOVP1171_46</name>
    <name evidence="3" type="ORF">UFOVP1375_10</name>
    <name evidence="4" type="ORF">UFOVP1471_36</name>
</gene>
<dbReference type="EMBL" id="LR797417">
    <property type="protein sequence ID" value="CAB4214832.1"/>
    <property type="molecule type" value="Genomic_DNA"/>
</dbReference>
<name>A0A6J5R3A0_9CAUD</name>
<sequence>MPTFDVDIGKQTYEVDAPDERTAWAWANQTHQNDEQEKKKAVDTEVASMREGNALVRGARGAGASLQNLGYGLKGIVSDLTPEQQRTVDVNKRFLDKDTAGFVGGLATDVASFAIPGGAALKVARALPAAMKLAKAAPLLAPLAGNAALDTGLAAAYAPEDRGEAALGGAAGSVIGQGLARGAGRVLGGVITPSADAAELMKSGVNVPVWKSVDNGIVRGGAERAKALPFAGSLIKGQERKALEGFNRKLSIEASPPTPVLDEAGGVLRWESNKPVTEIGASGIKQLKERFNNAYDALYKGRGIPIDEAYGSEAASISGAVAKYGSRIKSDFEDAFREVDDLLRAGTESTPIVIKNPYQRLSSPGKPGPEFDKWVMFEKGTDPATGLPVQTSQLGHATSTPESLKAAIASIDDRIDSAWRRGDAELAKPLGELRDALQDLRIRALPPEVASQVKGISSAYANFKQLQGANNTVSAQKAGIVTPQQVLQSIRKNDKTLDKMNFSQGKALNQGYATTANRVLGNILPDVGPGTAEKMMLPGMMMAPSLAGMDLGIGAALAAATSATGQKFLMGGYGKQKAIQDALRRFSPYAGDIGASFSE</sequence>
<evidence type="ECO:0000313" key="3">
    <source>
        <dbReference type="EMBL" id="CAB4202409.1"/>
    </source>
</evidence>